<feature type="region of interest" description="Disordered" evidence="1">
    <location>
        <begin position="1"/>
        <end position="24"/>
    </location>
</feature>
<feature type="compositionally biased region" description="Polar residues" evidence="1">
    <location>
        <begin position="1"/>
        <end position="10"/>
    </location>
</feature>
<keyword evidence="3" id="KW-1185">Reference proteome</keyword>
<proteinExistence type="predicted"/>
<evidence type="ECO:0000313" key="2">
    <source>
        <dbReference type="EMBL" id="MPC74891.1"/>
    </source>
</evidence>
<reference evidence="2 3" key="1">
    <citation type="submission" date="2019-05" db="EMBL/GenBank/DDBJ databases">
        <title>Another draft genome of Portunus trituberculatus and its Hox gene families provides insights of decapod evolution.</title>
        <authorList>
            <person name="Jeong J.-H."/>
            <person name="Song I."/>
            <person name="Kim S."/>
            <person name="Choi T."/>
            <person name="Kim D."/>
            <person name="Ryu S."/>
            <person name="Kim W."/>
        </authorList>
    </citation>
    <scope>NUCLEOTIDE SEQUENCE [LARGE SCALE GENOMIC DNA]</scope>
    <source>
        <tissue evidence="2">Muscle</tissue>
    </source>
</reference>
<evidence type="ECO:0000313" key="3">
    <source>
        <dbReference type="Proteomes" id="UP000324222"/>
    </source>
</evidence>
<dbReference type="OrthoDB" id="269227at2759"/>
<protein>
    <submittedName>
        <fullName evidence="2">Uncharacterized protein</fullName>
    </submittedName>
</protein>
<dbReference type="EMBL" id="VSRR010039941">
    <property type="protein sequence ID" value="MPC74891.1"/>
    <property type="molecule type" value="Genomic_DNA"/>
</dbReference>
<name>A0A5B7HPL9_PORTR</name>
<accession>A0A5B7HPL9</accession>
<evidence type="ECO:0000256" key="1">
    <source>
        <dbReference type="SAM" id="MobiDB-lite"/>
    </source>
</evidence>
<dbReference type="AlphaFoldDB" id="A0A5B7HPL9"/>
<sequence>MWTGPLTSPFSLEGNAWSRSEEGDPDWPDLQYLFISGGPAMDYGLFITDLIGFRRDDMGNKKNGLEFIVSVLALTCG</sequence>
<organism evidence="2 3">
    <name type="scientific">Portunus trituberculatus</name>
    <name type="common">Swimming crab</name>
    <name type="synonym">Neptunus trituberculatus</name>
    <dbReference type="NCBI Taxonomy" id="210409"/>
    <lineage>
        <taxon>Eukaryota</taxon>
        <taxon>Metazoa</taxon>
        <taxon>Ecdysozoa</taxon>
        <taxon>Arthropoda</taxon>
        <taxon>Crustacea</taxon>
        <taxon>Multicrustacea</taxon>
        <taxon>Malacostraca</taxon>
        <taxon>Eumalacostraca</taxon>
        <taxon>Eucarida</taxon>
        <taxon>Decapoda</taxon>
        <taxon>Pleocyemata</taxon>
        <taxon>Brachyura</taxon>
        <taxon>Eubrachyura</taxon>
        <taxon>Portunoidea</taxon>
        <taxon>Portunidae</taxon>
        <taxon>Portuninae</taxon>
        <taxon>Portunus</taxon>
    </lineage>
</organism>
<comment type="caution">
    <text evidence="2">The sequence shown here is derived from an EMBL/GenBank/DDBJ whole genome shotgun (WGS) entry which is preliminary data.</text>
</comment>
<gene>
    <name evidence="2" type="ORF">E2C01_069271</name>
</gene>
<dbReference type="Proteomes" id="UP000324222">
    <property type="component" value="Unassembled WGS sequence"/>
</dbReference>